<keyword evidence="1" id="KW-0812">Transmembrane</keyword>
<comment type="caution">
    <text evidence="3">The sequence shown here is derived from an EMBL/GenBank/DDBJ whole genome shotgun (WGS) entry which is preliminary data.</text>
</comment>
<organism evidence="3 4">
    <name type="scientific">Candidatus Pandoraea novymonadis</name>
    <dbReference type="NCBI Taxonomy" id="1808959"/>
    <lineage>
        <taxon>Bacteria</taxon>
        <taxon>Pseudomonadati</taxon>
        <taxon>Pseudomonadota</taxon>
        <taxon>Betaproteobacteria</taxon>
        <taxon>Burkholderiales</taxon>
        <taxon>Burkholderiaceae</taxon>
        <taxon>Pandoraea</taxon>
    </lineage>
</organism>
<sequence>MNGGLSMDKRDQIEVNEKSEPVGANFERSLADVATEVGVQLMVLRQVRGICIEEVAARLKVSPLKLRCLESGEWDTLPEISFLQGVVRGYARIVGANPMELIEPLRPFRHSNAFMPPPALDDSSIYTTIPFRSSAFSSAVKWLWMLVVIGGIVAGVIGYFIRHDNHKLIELDSQRVMANSDLITYPDLLHEMITAASGFVSSMSVASLPVRMVEPIELPSDVTLNNGAMNRGNLILSLKADSWVEVRQSDGSVLLSQLLSGGDVQDITGDVPLKVVIGNVYGVEHAQFNGQPLELKANNVGNVVRLTLQ</sequence>
<dbReference type="EMBL" id="MUHY01000001">
    <property type="protein sequence ID" value="PSB91930.1"/>
    <property type="molecule type" value="Genomic_DNA"/>
</dbReference>
<dbReference type="Gene3D" id="1.10.260.40">
    <property type="entry name" value="lambda repressor-like DNA-binding domains"/>
    <property type="match status" value="1"/>
</dbReference>
<keyword evidence="1" id="KW-1133">Transmembrane helix</keyword>
<accession>A0ABX5FE16</accession>
<dbReference type="InterPro" id="IPR025194">
    <property type="entry name" value="RodZ-like_C"/>
</dbReference>
<reference evidence="3 4" key="1">
    <citation type="journal article" date="2017" name="Front. Microbiol.">
        <title>Genome of Ca. Pandoraea novymonadis, an Endosymbiotic Bacterium of the Trypanosomatid Novymonas esmeraldas.</title>
        <authorList>
            <person name="Kostygov A.Y."/>
            <person name="Butenko A."/>
            <person name="Nenarokova A."/>
            <person name="Tashyreva D."/>
            <person name="Flegontov P."/>
            <person name="Lukes J."/>
            <person name="Yurchenko V."/>
        </authorList>
    </citation>
    <scope>NUCLEOTIDE SEQUENCE [LARGE SCALE GENOMIC DNA]</scope>
    <source>
        <strain evidence="3 4">E262</strain>
    </source>
</reference>
<gene>
    <name evidence="3" type="primary">rodZ</name>
    <name evidence="3" type="ORF">BZL35_00150</name>
</gene>
<dbReference type="InterPro" id="IPR050400">
    <property type="entry name" value="Bact_Cytoskel_RodZ"/>
</dbReference>
<protein>
    <submittedName>
        <fullName evidence="3">Cytoskeleton protein RodZ</fullName>
    </submittedName>
</protein>
<dbReference type="Pfam" id="PF13464">
    <property type="entry name" value="RodZ_C"/>
    <property type="match status" value="1"/>
</dbReference>
<keyword evidence="1" id="KW-0472">Membrane</keyword>
<name>A0ABX5FE16_9BURK</name>
<dbReference type="PANTHER" id="PTHR34475:SF1">
    <property type="entry name" value="CYTOSKELETON PROTEIN RODZ"/>
    <property type="match status" value="1"/>
</dbReference>
<dbReference type="Proteomes" id="UP000242660">
    <property type="component" value="Unassembled WGS sequence"/>
</dbReference>
<keyword evidence="4" id="KW-1185">Reference proteome</keyword>
<evidence type="ECO:0000259" key="2">
    <source>
        <dbReference type="Pfam" id="PF13464"/>
    </source>
</evidence>
<dbReference type="Pfam" id="PF13413">
    <property type="entry name" value="HTH_25"/>
    <property type="match status" value="1"/>
</dbReference>
<dbReference type="PANTHER" id="PTHR34475">
    <property type="match status" value="1"/>
</dbReference>
<evidence type="ECO:0000256" key="1">
    <source>
        <dbReference type="SAM" id="Phobius"/>
    </source>
</evidence>
<evidence type="ECO:0000313" key="3">
    <source>
        <dbReference type="EMBL" id="PSB91930.1"/>
    </source>
</evidence>
<proteinExistence type="predicted"/>
<evidence type="ECO:0000313" key="4">
    <source>
        <dbReference type="Proteomes" id="UP000242660"/>
    </source>
</evidence>
<dbReference type="InterPro" id="IPR010982">
    <property type="entry name" value="Lambda_DNA-bd_dom_sf"/>
</dbReference>
<feature type="domain" description="Cytoskeleton protein RodZ-like C-terminal" evidence="2">
    <location>
        <begin position="236"/>
        <end position="307"/>
    </location>
</feature>
<feature type="transmembrane region" description="Helical" evidence="1">
    <location>
        <begin position="142"/>
        <end position="161"/>
    </location>
</feature>